<sequence length="811" mass="92996">MTLTLMERKKFYKRSASALERNIYVLQECPHLLHSCLRNASKTVERNVVIPDGVSASWMEWNWLPAYPKTEISHDMRCFALSPDKKLLAGGKGRHIFLFDACSLEKVLGPIEVTETGDDIKHLEFSPEGKLVFFGKLDKWFSVEQGCVKEFPQFAENCRWYEWGSFISGGRYIVVKVADHRPFPTVGGHPFTTSKHSLTCLTSIFVMWATQELHQMQNNENVSCDILDHMLLCAANLSARPEMDEFQVKALLELYILRVWNSKQKLEWGSILERRISFQLASFMDDCGDGGGGGGKTKNLCRECSEFERSNREITLAIVRQRVIDLYLEIFEYQLWDVQSGRPVLEEAFSSRSSVELSPFSYLCHLTTALTNRELTTCSDIDMNALDRHITNTYARLPRYLYPELWSWLRPAIKDSRISLDRKWIAIRHHNEYVLLYEKRNHFDYVNPVHVIKLMKHFAFTDDSMFLVYSTFDKSLHALHLHTGTILSSVSGFSPLLFAPKKQLGYFFHVHDGERIRSVKDLPRSLFRLISFQSGKTSLEATFISAGTIFSLFRDAEYRDTTADVKSCVFSQNGNLIATHLGTKILLFDCGKLLYSFCEDRHECDISYLVFSPDSTLLLYCIQNSIAFPHFKVWDVQNRVFLTSFVSPSRLLSIGCCCFSSDNTKLVICGECSIEIWEYATRPCRLMKSVETDVIYTEDESFTYCTVSPENDLLACCIVDRILLYPLNTSTDQSILELPRGHLGKVDFCQFLKGNRYLISYGVDGTVFLWDLSEWKSIAYAKIAQGRERIITMAVTPELDTAVCLDFLLGV</sequence>
<dbReference type="AlphaFoldDB" id="A0A9X0CV37"/>
<evidence type="ECO:0000313" key="5">
    <source>
        <dbReference type="Proteomes" id="UP001163046"/>
    </source>
</evidence>
<dbReference type="InterPro" id="IPR015943">
    <property type="entry name" value="WD40/YVTN_repeat-like_dom_sf"/>
</dbReference>
<dbReference type="InterPro" id="IPR011044">
    <property type="entry name" value="Quino_amine_DH_bsu"/>
</dbReference>
<keyword evidence="5" id="KW-1185">Reference proteome</keyword>
<feature type="repeat" description="WD" evidence="3">
    <location>
        <begin position="739"/>
        <end position="780"/>
    </location>
</feature>
<name>A0A9X0CV37_9CNID</name>
<keyword evidence="2" id="KW-0677">Repeat</keyword>
<dbReference type="InterPro" id="IPR051350">
    <property type="entry name" value="WD_repeat-ST_regulator"/>
</dbReference>
<dbReference type="PROSITE" id="PS50082">
    <property type="entry name" value="WD_REPEATS_2"/>
    <property type="match status" value="1"/>
</dbReference>
<dbReference type="InterPro" id="IPR036322">
    <property type="entry name" value="WD40_repeat_dom_sf"/>
</dbReference>
<gene>
    <name evidence="4" type="ORF">OS493_004826</name>
</gene>
<dbReference type="InterPro" id="IPR001680">
    <property type="entry name" value="WD40_rpt"/>
</dbReference>
<dbReference type="SMART" id="SM00320">
    <property type="entry name" value="WD40"/>
    <property type="match status" value="6"/>
</dbReference>
<dbReference type="PANTHER" id="PTHR22838">
    <property type="entry name" value="WD REPEAT PROTEIN 26-RELATED"/>
    <property type="match status" value="1"/>
</dbReference>
<dbReference type="SUPFAM" id="SSF50969">
    <property type="entry name" value="YVTN repeat-like/Quinoprotein amine dehydrogenase"/>
    <property type="match status" value="1"/>
</dbReference>
<evidence type="ECO:0000256" key="1">
    <source>
        <dbReference type="ARBA" id="ARBA00022574"/>
    </source>
</evidence>
<comment type="caution">
    <text evidence="4">The sequence shown here is derived from an EMBL/GenBank/DDBJ whole genome shotgun (WGS) entry which is preliminary data.</text>
</comment>
<protein>
    <submittedName>
        <fullName evidence="4">Uncharacterized protein</fullName>
    </submittedName>
</protein>
<accession>A0A9X0CV37</accession>
<dbReference type="SUPFAM" id="SSF50978">
    <property type="entry name" value="WD40 repeat-like"/>
    <property type="match status" value="1"/>
</dbReference>
<dbReference type="Proteomes" id="UP001163046">
    <property type="component" value="Unassembled WGS sequence"/>
</dbReference>
<evidence type="ECO:0000256" key="2">
    <source>
        <dbReference type="ARBA" id="ARBA00022737"/>
    </source>
</evidence>
<dbReference type="Pfam" id="PF00400">
    <property type="entry name" value="WD40"/>
    <property type="match status" value="1"/>
</dbReference>
<dbReference type="EMBL" id="MU826827">
    <property type="protein sequence ID" value="KAJ7374489.1"/>
    <property type="molecule type" value="Genomic_DNA"/>
</dbReference>
<dbReference type="OrthoDB" id="10680710at2759"/>
<keyword evidence="1 3" id="KW-0853">WD repeat</keyword>
<dbReference type="Gene3D" id="2.130.10.10">
    <property type="entry name" value="YVTN repeat-like/Quinoprotein amine dehydrogenase"/>
    <property type="match status" value="3"/>
</dbReference>
<organism evidence="4 5">
    <name type="scientific">Desmophyllum pertusum</name>
    <dbReference type="NCBI Taxonomy" id="174260"/>
    <lineage>
        <taxon>Eukaryota</taxon>
        <taxon>Metazoa</taxon>
        <taxon>Cnidaria</taxon>
        <taxon>Anthozoa</taxon>
        <taxon>Hexacorallia</taxon>
        <taxon>Scleractinia</taxon>
        <taxon>Caryophylliina</taxon>
        <taxon>Caryophylliidae</taxon>
        <taxon>Desmophyllum</taxon>
    </lineage>
</organism>
<reference evidence="4" key="1">
    <citation type="submission" date="2023-01" db="EMBL/GenBank/DDBJ databases">
        <title>Genome assembly of the deep-sea coral Lophelia pertusa.</title>
        <authorList>
            <person name="Herrera S."/>
            <person name="Cordes E."/>
        </authorList>
    </citation>
    <scope>NUCLEOTIDE SEQUENCE</scope>
    <source>
        <strain evidence="4">USNM1676648</strain>
        <tissue evidence="4">Polyp</tissue>
    </source>
</reference>
<proteinExistence type="predicted"/>
<dbReference type="PANTHER" id="PTHR22838:SF0">
    <property type="entry name" value="WD REPEAT-CONTAINING PROTEIN 26"/>
    <property type="match status" value="1"/>
</dbReference>
<evidence type="ECO:0000313" key="4">
    <source>
        <dbReference type="EMBL" id="KAJ7374489.1"/>
    </source>
</evidence>
<evidence type="ECO:0000256" key="3">
    <source>
        <dbReference type="PROSITE-ProRule" id="PRU00221"/>
    </source>
</evidence>